<comment type="caution">
    <text evidence="2">The sequence shown here is derived from an EMBL/GenBank/DDBJ whole genome shotgun (WGS) entry which is preliminary data.</text>
</comment>
<dbReference type="PANTHER" id="PTHR36159:SF1">
    <property type="entry name" value="RETROVIRUS-RELATED POL POLYPROTEIN FROM TRANSPOSON 412-LIKE PROTEIN"/>
    <property type="match status" value="1"/>
</dbReference>
<dbReference type="Proteomes" id="UP001314205">
    <property type="component" value="Unassembled WGS sequence"/>
</dbReference>
<dbReference type="InterPro" id="IPR049512">
    <property type="entry name" value="DJR-like_dom"/>
</dbReference>
<evidence type="ECO:0000313" key="2">
    <source>
        <dbReference type="EMBL" id="CAK1603234.1"/>
    </source>
</evidence>
<evidence type="ECO:0000313" key="3">
    <source>
        <dbReference type="Proteomes" id="UP001314205"/>
    </source>
</evidence>
<name>A0AAV1MA61_9NEOP</name>
<proteinExistence type="predicted"/>
<dbReference type="AlphaFoldDB" id="A0AAV1MA61"/>
<dbReference type="EMBL" id="CAVLGL010000148">
    <property type="protein sequence ID" value="CAK1603234.1"/>
    <property type="molecule type" value="Genomic_DNA"/>
</dbReference>
<keyword evidence="3" id="KW-1185">Reference proteome</keyword>
<reference evidence="2 3" key="1">
    <citation type="submission" date="2023-11" db="EMBL/GenBank/DDBJ databases">
        <authorList>
            <person name="Hedman E."/>
            <person name="Englund M."/>
            <person name="Stromberg M."/>
            <person name="Nyberg Akerstrom W."/>
            <person name="Nylinder S."/>
            <person name="Jareborg N."/>
            <person name="Kallberg Y."/>
            <person name="Kronander E."/>
        </authorList>
    </citation>
    <scope>NUCLEOTIDE SEQUENCE [LARGE SCALE GENOMIC DNA]</scope>
</reference>
<sequence>MAFRSWDLYEYPLLPKTRKHAWSIKTSSQIEKPRFVVIALQTNRKHNAKLSMAEFFHCHVRDVRVFLNSSYYPYDGLNVSFSEDKFALLYDQYARFQQSYHGRRSIDVRVEIETDQEIPDQTTAYCLILNDCIFEYIPLSNIVKKIS</sequence>
<gene>
    <name evidence="2" type="ORF">PARMNEM_LOCUS21636</name>
</gene>
<evidence type="ECO:0000259" key="1">
    <source>
        <dbReference type="Pfam" id="PF21738"/>
    </source>
</evidence>
<dbReference type="Pfam" id="PF21738">
    <property type="entry name" value="DJR-like_dom"/>
    <property type="match status" value="1"/>
</dbReference>
<feature type="domain" description="Double jelly roll-like" evidence="1">
    <location>
        <begin position="1"/>
        <end position="103"/>
    </location>
</feature>
<accession>A0AAV1MA61</accession>
<protein>
    <recommendedName>
        <fullName evidence="1">Double jelly roll-like domain-containing protein</fullName>
    </recommendedName>
</protein>
<organism evidence="2 3">
    <name type="scientific">Parnassius mnemosyne</name>
    <name type="common">clouded apollo</name>
    <dbReference type="NCBI Taxonomy" id="213953"/>
    <lineage>
        <taxon>Eukaryota</taxon>
        <taxon>Metazoa</taxon>
        <taxon>Ecdysozoa</taxon>
        <taxon>Arthropoda</taxon>
        <taxon>Hexapoda</taxon>
        <taxon>Insecta</taxon>
        <taxon>Pterygota</taxon>
        <taxon>Neoptera</taxon>
        <taxon>Endopterygota</taxon>
        <taxon>Lepidoptera</taxon>
        <taxon>Glossata</taxon>
        <taxon>Ditrysia</taxon>
        <taxon>Papilionoidea</taxon>
        <taxon>Papilionidae</taxon>
        <taxon>Parnassiinae</taxon>
        <taxon>Parnassini</taxon>
        <taxon>Parnassius</taxon>
        <taxon>Driopa</taxon>
    </lineage>
</organism>
<dbReference type="PANTHER" id="PTHR36159">
    <property type="entry name" value="PROTEIN CBG23766"/>
    <property type="match status" value="1"/>
</dbReference>